<gene>
    <name evidence="1" type="ORF">F5878DRAFT_723905</name>
</gene>
<evidence type="ECO:0000313" key="1">
    <source>
        <dbReference type="EMBL" id="KAJ3840253.1"/>
    </source>
</evidence>
<reference evidence="1" key="1">
    <citation type="submission" date="2022-08" db="EMBL/GenBank/DDBJ databases">
        <authorList>
            <consortium name="DOE Joint Genome Institute"/>
            <person name="Min B."/>
            <person name="Riley R."/>
            <person name="Sierra-Patev S."/>
            <person name="Naranjo-Ortiz M."/>
            <person name="Looney B."/>
            <person name="Konkel Z."/>
            <person name="Slot J.C."/>
            <person name="Sakamoto Y."/>
            <person name="Steenwyk J.L."/>
            <person name="Rokas A."/>
            <person name="Carro J."/>
            <person name="Camarero S."/>
            <person name="Ferreira P."/>
            <person name="Molpeceres G."/>
            <person name="Ruiz-Duenas F.J."/>
            <person name="Serrano A."/>
            <person name="Henrissat B."/>
            <person name="Drula E."/>
            <person name="Hughes K.W."/>
            <person name="Mata J.L."/>
            <person name="Ishikawa N.K."/>
            <person name="Vargas-Isla R."/>
            <person name="Ushijima S."/>
            <person name="Smith C.A."/>
            <person name="Ahrendt S."/>
            <person name="Andreopoulos W."/>
            <person name="He G."/>
            <person name="Labutti K."/>
            <person name="Lipzen A."/>
            <person name="Ng V."/>
            <person name="Sandor L."/>
            <person name="Barry K."/>
            <person name="Martinez A.T."/>
            <person name="Xiao Y."/>
            <person name="Gibbons J.G."/>
            <person name="Terashima K."/>
            <person name="Hibbett D.S."/>
            <person name="Grigoriev I.V."/>
        </authorList>
    </citation>
    <scope>NUCLEOTIDE SEQUENCE</scope>
    <source>
        <strain evidence="1">TFB9207</strain>
    </source>
</reference>
<sequence>MTHLTPKEVRKAARRAITIFGENNMECCLFGSLACHIWGMTYRDPKDVDLVVLNNLRGRVSEDLKELLVEADDNFYLVASRDPNAAYRVLHYRIGPGRSCKVDVLTTGNSTSLNIPRVPVSRVVYIHPYNDMPVMPVLALLLMKLRGWVDHRHSQKAHERAKVRQDVRDVKTMLDIALEEGDHVDDPDSSWMPQWFVRQMRGRVDEFVNKFPESETDWEILGM</sequence>
<dbReference type="SUPFAM" id="SSF81301">
    <property type="entry name" value="Nucleotidyltransferase"/>
    <property type="match status" value="1"/>
</dbReference>
<evidence type="ECO:0000313" key="2">
    <source>
        <dbReference type="Proteomes" id="UP001163846"/>
    </source>
</evidence>
<dbReference type="InterPro" id="IPR043519">
    <property type="entry name" value="NT_sf"/>
</dbReference>
<dbReference type="Proteomes" id="UP001163846">
    <property type="component" value="Unassembled WGS sequence"/>
</dbReference>
<organism evidence="1 2">
    <name type="scientific">Lentinula raphanica</name>
    <dbReference type="NCBI Taxonomy" id="153919"/>
    <lineage>
        <taxon>Eukaryota</taxon>
        <taxon>Fungi</taxon>
        <taxon>Dikarya</taxon>
        <taxon>Basidiomycota</taxon>
        <taxon>Agaricomycotina</taxon>
        <taxon>Agaricomycetes</taxon>
        <taxon>Agaricomycetidae</taxon>
        <taxon>Agaricales</taxon>
        <taxon>Marasmiineae</taxon>
        <taxon>Omphalotaceae</taxon>
        <taxon>Lentinula</taxon>
    </lineage>
</organism>
<dbReference type="EMBL" id="MU806087">
    <property type="protein sequence ID" value="KAJ3840253.1"/>
    <property type="molecule type" value="Genomic_DNA"/>
</dbReference>
<dbReference type="Gene3D" id="3.30.460.40">
    <property type="match status" value="1"/>
</dbReference>
<proteinExistence type="predicted"/>
<protein>
    <submittedName>
        <fullName evidence="1">Uncharacterized protein</fullName>
    </submittedName>
</protein>
<keyword evidence="2" id="KW-1185">Reference proteome</keyword>
<dbReference type="AlphaFoldDB" id="A0AA38PCQ6"/>
<accession>A0AA38PCQ6</accession>
<name>A0AA38PCQ6_9AGAR</name>
<comment type="caution">
    <text evidence="1">The sequence shown here is derived from an EMBL/GenBank/DDBJ whole genome shotgun (WGS) entry which is preliminary data.</text>
</comment>